<evidence type="ECO:0000256" key="1">
    <source>
        <dbReference type="ARBA" id="ARBA00004651"/>
    </source>
</evidence>
<evidence type="ECO:0000256" key="2">
    <source>
        <dbReference type="ARBA" id="ARBA00022475"/>
    </source>
</evidence>
<keyword evidence="8" id="KW-1185">Reference proteome</keyword>
<feature type="transmembrane region" description="Helical" evidence="6">
    <location>
        <begin position="296"/>
        <end position="312"/>
    </location>
</feature>
<evidence type="ECO:0000256" key="3">
    <source>
        <dbReference type="ARBA" id="ARBA00022692"/>
    </source>
</evidence>
<name>A0A834I1Y4_RHYFE</name>
<feature type="transmembrane region" description="Helical" evidence="6">
    <location>
        <begin position="207"/>
        <end position="228"/>
    </location>
</feature>
<dbReference type="AlphaFoldDB" id="A0A834I1Y4"/>
<evidence type="ECO:0000313" key="7">
    <source>
        <dbReference type="EMBL" id="KAF7270741.1"/>
    </source>
</evidence>
<comment type="similarity">
    <text evidence="6">Belongs to the insect chemoreceptor superfamily. Gustatory receptor (GR) family.</text>
</comment>
<accession>A0A834I1Y4</accession>
<keyword evidence="5 6" id="KW-0472">Membrane</keyword>
<feature type="transmembrane region" description="Helical" evidence="6">
    <location>
        <begin position="77"/>
        <end position="98"/>
    </location>
</feature>
<dbReference type="GO" id="GO:0005886">
    <property type="term" value="C:plasma membrane"/>
    <property type="evidence" value="ECO:0007669"/>
    <property type="project" value="UniProtKB-SubCell"/>
</dbReference>
<keyword evidence="2 6" id="KW-1003">Cell membrane</keyword>
<evidence type="ECO:0000256" key="6">
    <source>
        <dbReference type="RuleBase" id="RU363108"/>
    </source>
</evidence>
<keyword evidence="3 6" id="KW-0812">Transmembrane</keyword>
<feature type="transmembrane region" description="Helical" evidence="6">
    <location>
        <begin position="168"/>
        <end position="187"/>
    </location>
</feature>
<comment type="function">
    <text evidence="6">Gustatory receptor which mediates acceptance or avoidance behavior, depending on its substrates.</text>
</comment>
<protein>
    <recommendedName>
        <fullName evidence="6">Gustatory receptor</fullName>
    </recommendedName>
</protein>
<comment type="caution">
    <text evidence="7">The sequence shown here is derived from an EMBL/GenBank/DDBJ whole genome shotgun (WGS) entry which is preliminary data.</text>
</comment>
<feature type="transmembrane region" description="Helical" evidence="6">
    <location>
        <begin position="318"/>
        <end position="339"/>
    </location>
</feature>
<keyword evidence="4 6" id="KW-1133">Transmembrane helix</keyword>
<keyword evidence="6" id="KW-0807">Transducer</keyword>
<evidence type="ECO:0000256" key="5">
    <source>
        <dbReference type="ARBA" id="ARBA00023136"/>
    </source>
</evidence>
<dbReference type="InterPro" id="IPR013604">
    <property type="entry name" value="7TM_chemorcpt"/>
</dbReference>
<evidence type="ECO:0000256" key="4">
    <source>
        <dbReference type="ARBA" id="ARBA00022989"/>
    </source>
</evidence>
<keyword evidence="6" id="KW-0675">Receptor</keyword>
<sequence length="405" mass="46827">MNENMKLEQEKPISRFHGFSLSTRSSCIRPQCLWFRSCVMSFYDSFRWVALCGKLLGVFPVQNILSRNPFAIRYRVFSIDILYSIILHTTIMGIHYWWNGFQFSADNRFKQLIQVLILFMYVRTVACFVFCLFRQAPKSLRVLRLLEVFERHRETTLNLRTPTTLSKCLLLGIPGFINLLLSATYAFESGHLVCEIYSKSPRDQYWPALAFGFSCLWHIIPPLFYVYLSTKILFNFHDINRALIAKGYYATYCRGFEKFDDDSEYLGNLRVFHNLLSEATHALSICYGSFISVQKLFLIVAVVVNISAYIAAARDPHLLVLTSIDIFHFLMMTGISHSIKKRGCKVARLFQGIPLSALSESSKNEIELWLLQLSVHPVHVNAAGYFILDKTQTFEVTRKKKLHPS</sequence>
<dbReference type="GO" id="GO:0050909">
    <property type="term" value="P:sensory perception of taste"/>
    <property type="evidence" value="ECO:0007669"/>
    <property type="project" value="InterPro"/>
</dbReference>
<feature type="transmembrane region" description="Helical" evidence="6">
    <location>
        <begin position="113"/>
        <end position="133"/>
    </location>
</feature>
<dbReference type="Pfam" id="PF08395">
    <property type="entry name" value="7tm_7"/>
    <property type="match status" value="1"/>
</dbReference>
<reference evidence="7" key="1">
    <citation type="submission" date="2020-08" db="EMBL/GenBank/DDBJ databases">
        <title>Genome sequencing and assembly of the red palm weevil Rhynchophorus ferrugineus.</title>
        <authorList>
            <person name="Dias G.B."/>
            <person name="Bergman C.M."/>
            <person name="Manee M."/>
        </authorList>
    </citation>
    <scope>NUCLEOTIDE SEQUENCE</scope>
    <source>
        <strain evidence="7">AA-2017</strain>
        <tissue evidence="7">Whole larva</tissue>
    </source>
</reference>
<dbReference type="Proteomes" id="UP000625711">
    <property type="component" value="Unassembled WGS sequence"/>
</dbReference>
<dbReference type="EMBL" id="JAACXV010014065">
    <property type="protein sequence ID" value="KAF7270741.1"/>
    <property type="molecule type" value="Genomic_DNA"/>
</dbReference>
<dbReference type="OrthoDB" id="6715617at2759"/>
<proteinExistence type="inferred from homology"/>
<comment type="subcellular location">
    <subcellularLocation>
        <location evidence="1 6">Cell membrane</location>
        <topology evidence="1 6">Multi-pass membrane protein</topology>
    </subcellularLocation>
</comment>
<gene>
    <name evidence="7" type="ORF">GWI33_016323</name>
</gene>
<evidence type="ECO:0000313" key="8">
    <source>
        <dbReference type="Proteomes" id="UP000625711"/>
    </source>
</evidence>
<organism evidence="7 8">
    <name type="scientific">Rhynchophorus ferrugineus</name>
    <name type="common">Red palm weevil</name>
    <name type="synonym">Curculio ferrugineus</name>
    <dbReference type="NCBI Taxonomy" id="354439"/>
    <lineage>
        <taxon>Eukaryota</taxon>
        <taxon>Metazoa</taxon>
        <taxon>Ecdysozoa</taxon>
        <taxon>Arthropoda</taxon>
        <taxon>Hexapoda</taxon>
        <taxon>Insecta</taxon>
        <taxon>Pterygota</taxon>
        <taxon>Neoptera</taxon>
        <taxon>Endopterygota</taxon>
        <taxon>Coleoptera</taxon>
        <taxon>Polyphaga</taxon>
        <taxon>Cucujiformia</taxon>
        <taxon>Curculionidae</taxon>
        <taxon>Dryophthorinae</taxon>
        <taxon>Rhynchophorus</taxon>
    </lineage>
</organism>
<dbReference type="GO" id="GO:0007165">
    <property type="term" value="P:signal transduction"/>
    <property type="evidence" value="ECO:0007669"/>
    <property type="project" value="UniProtKB-KW"/>
</dbReference>
<comment type="caution">
    <text evidence="6">Lacks conserved residue(s) required for the propagation of feature annotation.</text>
</comment>